<dbReference type="AlphaFoldDB" id="A0A5B8U2D1"/>
<reference evidence="1 2" key="1">
    <citation type="journal article" date="2018" name="J. Microbiol.">
        <title>Baekduia soli gen. nov., sp. nov., a novel bacterium isolated from the soil of Baekdu Mountain and proposal of a novel family name, Baekduiaceae fam. nov.</title>
        <authorList>
            <person name="An D.S."/>
            <person name="Siddiqi M.Z."/>
            <person name="Kim K.H."/>
            <person name="Yu H.S."/>
            <person name="Im W.T."/>
        </authorList>
    </citation>
    <scope>NUCLEOTIDE SEQUENCE [LARGE SCALE GENOMIC DNA]</scope>
    <source>
        <strain evidence="1 2">BR7-21</strain>
    </source>
</reference>
<name>A0A5B8U2D1_9ACTN</name>
<dbReference type="EMBL" id="CP042430">
    <property type="protein sequence ID" value="QEC47166.1"/>
    <property type="molecule type" value="Genomic_DNA"/>
</dbReference>
<evidence type="ECO:0000313" key="2">
    <source>
        <dbReference type="Proteomes" id="UP000321805"/>
    </source>
</evidence>
<proteinExistence type="predicted"/>
<dbReference type="KEGG" id="bsol:FSW04_05890"/>
<gene>
    <name evidence="1" type="ORF">FSW04_05890</name>
</gene>
<keyword evidence="2" id="KW-1185">Reference proteome</keyword>
<accession>A0A5B8U2D1</accession>
<dbReference type="Proteomes" id="UP000321805">
    <property type="component" value="Chromosome"/>
</dbReference>
<dbReference type="RefSeq" id="WP_146917274.1">
    <property type="nucleotide sequence ID" value="NZ_CP042430.1"/>
</dbReference>
<evidence type="ECO:0000313" key="1">
    <source>
        <dbReference type="EMBL" id="QEC47166.1"/>
    </source>
</evidence>
<sequence>MLRCPHAPTFRPRAAVALLGARRPIAAAARGSSSENTARYESRDRPFLEAKVRALCPSCQVIAESADQDAARQQQAEAAITLGAKVPVLDAVDVKVPSVLVDTVIG</sequence>
<protein>
    <submittedName>
        <fullName evidence="1">Uncharacterized protein</fullName>
    </submittedName>
</protein>
<organism evidence="1 2">
    <name type="scientific">Baekduia soli</name>
    <dbReference type="NCBI Taxonomy" id="496014"/>
    <lineage>
        <taxon>Bacteria</taxon>
        <taxon>Bacillati</taxon>
        <taxon>Actinomycetota</taxon>
        <taxon>Thermoleophilia</taxon>
        <taxon>Solirubrobacterales</taxon>
        <taxon>Baekduiaceae</taxon>
        <taxon>Baekduia</taxon>
    </lineage>
</organism>